<feature type="domain" description="Metallo-beta-lactamase" evidence="1">
    <location>
        <begin position="35"/>
        <end position="213"/>
    </location>
</feature>
<dbReference type="AlphaFoldDB" id="A8F674"/>
<dbReference type="GO" id="GO:0042781">
    <property type="term" value="F:3'-tRNA processing endoribonuclease activity"/>
    <property type="evidence" value="ECO:0007669"/>
    <property type="project" value="TreeGrafter"/>
</dbReference>
<dbReference type="EMBL" id="CP000812">
    <property type="protein sequence ID" value="ABV33658.1"/>
    <property type="molecule type" value="Genomic_DNA"/>
</dbReference>
<dbReference type="PANTHER" id="PTHR46018:SF2">
    <property type="entry name" value="ZINC PHOSPHODIESTERASE ELAC PROTEIN 1"/>
    <property type="match status" value="1"/>
</dbReference>
<sequence length="247" mass="27968">MRIAFLGTAAAITTENRDNTSFLVGDTLIECSGNAFGKMRKLGYNPLRLKNVIITHGHVDHVYGLPSLVEMMRLSGRENPLKIYVSEVFSNLVKTYLGMFNFMEKERRFPVEVEEIRYGFQLIDEDLIIEFFPVKHSVENFGLKIKSFDSIVVYSSDTEPCKEVIEQSFGADLLIHEATCSYLFSKRIEGHTCAEDAARIAQQSGVKILCLVHLGPDINNEKKLIDELKKFFLGDILIPGDLEKIIL</sequence>
<organism evidence="2 3">
    <name type="scientific">Pseudothermotoga lettingae (strain ATCC BAA-301 / DSM 14385 / NBRC 107922 / TMO)</name>
    <name type="common">Thermotoga lettingae</name>
    <dbReference type="NCBI Taxonomy" id="416591"/>
    <lineage>
        <taxon>Bacteria</taxon>
        <taxon>Thermotogati</taxon>
        <taxon>Thermotogota</taxon>
        <taxon>Thermotogae</taxon>
        <taxon>Thermotogales</taxon>
        <taxon>Thermotogaceae</taxon>
        <taxon>Pseudothermotoga</taxon>
    </lineage>
</organism>
<dbReference type="eggNOG" id="COG1234">
    <property type="taxonomic scope" value="Bacteria"/>
</dbReference>
<gene>
    <name evidence="2" type="ordered locus">Tlet_1093</name>
</gene>
<dbReference type="InterPro" id="IPR036866">
    <property type="entry name" value="RibonucZ/Hydroxyglut_hydro"/>
</dbReference>
<accession>A8F674</accession>
<reference evidence="2 3" key="2">
    <citation type="journal article" date="2009" name="Proc. Natl. Acad. Sci. U.S.A.">
        <title>On the chimeric nature, thermophilic origin, and phylogenetic placement of the Thermotogales.</title>
        <authorList>
            <person name="Zhaxybayeva O."/>
            <person name="Swithers K.S."/>
            <person name="Lapierre P."/>
            <person name="Fournier G.P."/>
            <person name="Bickhart D.M."/>
            <person name="DeBoy R.T."/>
            <person name="Nelson K.E."/>
            <person name="Nesbo C.L."/>
            <person name="Doolittle W.F."/>
            <person name="Gogarten J.P."/>
            <person name="Noll K.M."/>
        </authorList>
    </citation>
    <scope>NUCLEOTIDE SEQUENCE [LARGE SCALE GENOMIC DNA]</scope>
    <source>
        <strain evidence="3">ATCC BAA-301 / DSM 14385 / NBRC 107922 / TMO</strain>
    </source>
</reference>
<protein>
    <submittedName>
        <fullName evidence="2">Beta-lactamase domain protein</fullName>
    </submittedName>
</protein>
<dbReference type="Pfam" id="PF12706">
    <property type="entry name" value="Lactamase_B_2"/>
    <property type="match status" value="1"/>
</dbReference>
<name>A8F674_PSELT</name>
<evidence type="ECO:0000259" key="1">
    <source>
        <dbReference type="Pfam" id="PF12706"/>
    </source>
</evidence>
<evidence type="ECO:0000313" key="2">
    <source>
        <dbReference type="EMBL" id="ABV33658.1"/>
    </source>
</evidence>
<dbReference type="CDD" id="cd16272">
    <property type="entry name" value="RNaseZ_MBL-fold"/>
    <property type="match status" value="1"/>
</dbReference>
<reference evidence="2 3" key="1">
    <citation type="submission" date="2007-08" db="EMBL/GenBank/DDBJ databases">
        <title>Complete sequence of Thermotoga lettingae TMO.</title>
        <authorList>
            <consortium name="US DOE Joint Genome Institute"/>
            <person name="Copeland A."/>
            <person name="Lucas S."/>
            <person name="Lapidus A."/>
            <person name="Barry K."/>
            <person name="Glavina del Rio T."/>
            <person name="Dalin E."/>
            <person name="Tice H."/>
            <person name="Pitluck S."/>
            <person name="Foster B."/>
            <person name="Bruce D."/>
            <person name="Schmutz J."/>
            <person name="Larimer F."/>
            <person name="Land M."/>
            <person name="Hauser L."/>
            <person name="Kyrpides N."/>
            <person name="Mikhailova N."/>
            <person name="Nelson K."/>
            <person name="Gogarten J.P."/>
            <person name="Noll K."/>
            <person name="Richardson P."/>
        </authorList>
    </citation>
    <scope>NUCLEOTIDE SEQUENCE [LARGE SCALE GENOMIC DNA]</scope>
    <source>
        <strain evidence="3">ATCC BAA-301 / DSM 14385 / NBRC 107922 / TMO</strain>
    </source>
</reference>
<evidence type="ECO:0000313" key="3">
    <source>
        <dbReference type="Proteomes" id="UP000002016"/>
    </source>
</evidence>
<dbReference type="InterPro" id="IPR001279">
    <property type="entry name" value="Metallo-B-lactamas"/>
</dbReference>
<dbReference type="STRING" id="416591.Tlet_1093"/>
<keyword evidence="3" id="KW-1185">Reference proteome</keyword>
<dbReference type="OrthoDB" id="9800940at2"/>
<dbReference type="HOGENOM" id="CLU_031317_3_2_0"/>
<dbReference type="RefSeq" id="WP_012003139.1">
    <property type="nucleotide sequence ID" value="NC_009828.1"/>
</dbReference>
<proteinExistence type="predicted"/>
<dbReference type="Proteomes" id="UP000002016">
    <property type="component" value="Chromosome"/>
</dbReference>
<dbReference type="Gene3D" id="3.60.15.10">
    <property type="entry name" value="Ribonuclease Z/Hydroxyacylglutathione hydrolase-like"/>
    <property type="match status" value="1"/>
</dbReference>
<dbReference type="SUPFAM" id="SSF56281">
    <property type="entry name" value="Metallo-hydrolase/oxidoreductase"/>
    <property type="match status" value="1"/>
</dbReference>
<dbReference type="KEGG" id="tle:Tlet_1093"/>
<dbReference type="PANTHER" id="PTHR46018">
    <property type="entry name" value="ZINC PHOSPHODIESTERASE ELAC PROTEIN 1"/>
    <property type="match status" value="1"/>
</dbReference>